<sequence length="221" mass="24876">MNKGQSGEKNLKNILKTFKMNEDKFSTLLGIVVVFLMGVMIVNYFKSAKLNIWKGGLLDNGATTTMSEEKNDSSDNEVDTYKVVKGDDLWHIAEKHYESGYNYVDIIRENKLPANGKIEPGMELKLPRVEAKKITIKMNKTEKNAGEKVVVAVTPTPTKTAGTIDLDTYITQKGDSLWTISVRAYGDGFKWTKIYWENKEVIGKNPNILYTGVKLSLPKNM</sequence>
<feature type="transmembrane region" description="Helical" evidence="1">
    <location>
        <begin position="25"/>
        <end position="45"/>
    </location>
</feature>
<dbReference type="PANTHER" id="PTHR34700">
    <property type="entry name" value="POTASSIUM BINDING PROTEIN KBP"/>
    <property type="match status" value="1"/>
</dbReference>
<keyword evidence="1" id="KW-1133">Transmembrane helix</keyword>
<dbReference type="EMBL" id="MFAQ01000045">
    <property type="protein sequence ID" value="OGD81396.1"/>
    <property type="molecule type" value="Genomic_DNA"/>
</dbReference>
<dbReference type="PROSITE" id="PS51782">
    <property type="entry name" value="LYSM"/>
    <property type="match status" value="2"/>
</dbReference>
<evidence type="ECO:0000313" key="3">
    <source>
        <dbReference type="EMBL" id="OGD81396.1"/>
    </source>
</evidence>
<accession>A0A1F5FP65</accession>
<feature type="domain" description="LysM" evidence="2">
    <location>
        <begin position="79"/>
        <end position="126"/>
    </location>
</feature>
<protein>
    <recommendedName>
        <fullName evidence="2">LysM domain-containing protein</fullName>
    </recommendedName>
</protein>
<dbReference type="Proteomes" id="UP000179237">
    <property type="component" value="Unassembled WGS sequence"/>
</dbReference>
<dbReference type="InterPro" id="IPR036779">
    <property type="entry name" value="LysM_dom_sf"/>
</dbReference>
<dbReference type="InterPro" id="IPR052196">
    <property type="entry name" value="Bact_Kbp"/>
</dbReference>
<feature type="domain" description="LysM" evidence="2">
    <location>
        <begin position="167"/>
        <end position="217"/>
    </location>
</feature>
<keyword evidence="1" id="KW-0812">Transmembrane</keyword>
<keyword evidence="1" id="KW-0472">Membrane</keyword>
<dbReference type="Gene3D" id="3.10.350.10">
    <property type="entry name" value="LysM domain"/>
    <property type="match status" value="2"/>
</dbReference>
<dbReference type="SMART" id="SM00257">
    <property type="entry name" value="LysM"/>
    <property type="match status" value="2"/>
</dbReference>
<evidence type="ECO:0000313" key="4">
    <source>
        <dbReference type="Proteomes" id="UP000179237"/>
    </source>
</evidence>
<dbReference type="AlphaFoldDB" id="A0A1F5FP65"/>
<dbReference type="CDD" id="cd00118">
    <property type="entry name" value="LysM"/>
    <property type="match status" value="2"/>
</dbReference>
<gene>
    <name evidence="3" type="ORF">A2572_01185</name>
</gene>
<comment type="caution">
    <text evidence="3">The sequence shown here is derived from an EMBL/GenBank/DDBJ whole genome shotgun (WGS) entry which is preliminary data.</text>
</comment>
<proteinExistence type="predicted"/>
<name>A0A1F5FP65_9BACT</name>
<evidence type="ECO:0000259" key="2">
    <source>
        <dbReference type="PROSITE" id="PS51782"/>
    </source>
</evidence>
<dbReference type="Pfam" id="PF01476">
    <property type="entry name" value="LysM"/>
    <property type="match status" value="2"/>
</dbReference>
<evidence type="ECO:0000256" key="1">
    <source>
        <dbReference type="SAM" id="Phobius"/>
    </source>
</evidence>
<reference evidence="3 4" key="1">
    <citation type="journal article" date="2016" name="Nat. Commun.">
        <title>Thousands of microbial genomes shed light on interconnected biogeochemical processes in an aquifer system.</title>
        <authorList>
            <person name="Anantharaman K."/>
            <person name="Brown C.T."/>
            <person name="Hug L.A."/>
            <person name="Sharon I."/>
            <person name="Castelle C.J."/>
            <person name="Probst A.J."/>
            <person name="Thomas B.C."/>
            <person name="Singh A."/>
            <person name="Wilkins M.J."/>
            <person name="Karaoz U."/>
            <person name="Brodie E.L."/>
            <person name="Williams K.H."/>
            <person name="Hubbard S.S."/>
            <person name="Banfield J.F."/>
        </authorList>
    </citation>
    <scope>NUCLEOTIDE SEQUENCE [LARGE SCALE GENOMIC DNA]</scope>
</reference>
<dbReference type="PANTHER" id="PTHR34700:SF4">
    <property type="entry name" value="PHAGE-LIKE ELEMENT PBSX PROTEIN XKDP"/>
    <property type="match status" value="1"/>
</dbReference>
<dbReference type="InterPro" id="IPR018392">
    <property type="entry name" value="LysM"/>
</dbReference>
<dbReference type="SUPFAM" id="SSF54106">
    <property type="entry name" value="LysM domain"/>
    <property type="match status" value="2"/>
</dbReference>
<organism evidence="3 4">
    <name type="scientific">Candidatus Collierbacteria bacterium RIFOXYD1_FULL_40_9</name>
    <dbReference type="NCBI Taxonomy" id="1817731"/>
    <lineage>
        <taxon>Bacteria</taxon>
        <taxon>Candidatus Collieribacteriota</taxon>
    </lineage>
</organism>